<dbReference type="EMBL" id="KV918841">
    <property type="protein sequence ID" value="OSX77340.1"/>
    <property type="molecule type" value="Genomic_DNA"/>
</dbReference>
<keyword evidence="3" id="KW-1185">Reference proteome</keyword>
<evidence type="ECO:0000256" key="1">
    <source>
        <dbReference type="SAM" id="MobiDB-lite"/>
    </source>
</evidence>
<name>A0A1X6P999_PORUM</name>
<accession>A0A1X6P999</accession>
<dbReference type="AlphaFoldDB" id="A0A1X6P999"/>
<evidence type="ECO:0000313" key="2">
    <source>
        <dbReference type="EMBL" id="OSX77340.1"/>
    </source>
</evidence>
<proteinExistence type="predicted"/>
<sequence length="178" mass="19881">MQDSATVEEHQVNQDDPVEYHVPLGQRGTEATRLLLQALAYIARRHHVLQTLKRLGNSILVLHTPHYGVQSLGARMEEVAVDAHQLWKCVEDVRVPLPAAVDVSIRTIRGEADPLVHANQLVRDIVDVHLVPVKSVQPKQEGHVELDHVERHDDDEFGGTENPDVKAPDRIVLSAPEL</sequence>
<gene>
    <name evidence="2" type="ORF">BU14_0152s0035</name>
</gene>
<evidence type="ECO:0000313" key="3">
    <source>
        <dbReference type="Proteomes" id="UP000218209"/>
    </source>
</evidence>
<feature type="region of interest" description="Disordered" evidence="1">
    <location>
        <begin position="152"/>
        <end position="178"/>
    </location>
</feature>
<organism evidence="2 3">
    <name type="scientific">Porphyra umbilicalis</name>
    <name type="common">Purple laver</name>
    <name type="synonym">Red alga</name>
    <dbReference type="NCBI Taxonomy" id="2786"/>
    <lineage>
        <taxon>Eukaryota</taxon>
        <taxon>Rhodophyta</taxon>
        <taxon>Bangiophyceae</taxon>
        <taxon>Bangiales</taxon>
        <taxon>Bangiaceae</taxon>
        <taxon>Porphyra</taxon>
    </lineage>
</organism>
<reference evidence="2 3" key="1">
    <citation type="submission" date="2017-03" db="EMBL/GenBank/DDBJ databases">
        <title>WGS assembly of Porphyra umbilicalis.</title>
        <authorList>
            <person name="Brawley S.H."/>
            <person name="Blouin N.A."/>
            <person name="Ficko-Blean E."/>
            <person name="Wheeler G.L."/>
            <person name="Lohr M."/>
            <person name="Goodson H.V."/>
            <person name="Jenkins J.W."/>
            <person name="Blaby-Haas C.E."/>
            <person name="Helliwell K.E."/>
            <person name="Chan C."/>
            <person name="Marriage T."/>
            <person name="Bhattacharya D."/>
            <person name="Klein A.S."/>
            <person name="Badis Y."/>
            <person name="Brodie J."/>
            <person name="Cao Y."/>
            <person name="Collen J."/>
            <person name="Dittami S.M."/>
            <person name="Gachon C.M."/>
            <person name="Green B.R."/>
            <person name="Karpowicz S."/>
            <person name="Kim J.W."/>
            <person name="Kudahl U."/>
            <person name="Lin S."/>
            <person name="Michel G."/>
            <person name="Mittag M."/>
            <person name="Olson B.J."/>
            <person name="Pangilinan J."/>
            <person name="Peng Y."/>
            <person name="Qiu H."/>
            <person name="Shu S."/>
            <person name="Singer J.T."/>
            <person name="Smith A.G."/>
            <person name="Sprecher B.N."/>
            <person name="Wagner V."/>
            <person name="Wang W."/>
            <person name="Wang Z.-Y."/>
            <person name="Yan J."/>
            <person name="Yarish C."/>
            <person name="Zoeuner-Riek S."/>
            <person name="Zhuang Y."/>
            <person name="Zou Y."/>
            <person name="Lindquist E.A."/>
            <person name="Grimwood J."/>
            <person name="Barry K."/>
            <person name="Rokhsar D.S."/>
            <person name="Schmutz J."/>
            <person name="Stiller J.W."/>
            <person name="Grossman A.R."/>
            <person name="Prochnik S.E."/>
        </authorList>
    </citation>
    <scope>NUCLEOTIDE SEQUENCE [LARGE SCALE GENOMIC DNA]</scope>
    <source>
        <strain evidence="2">4086291</strain>
    </source>
</reference>
<dbReference type="Proteomes" id="UP000218209">
    <property type="component" value="Unassembled WGS sequence"/>
</dbReference>
<protein>
    <submittedName>
        <fullName evidence="2">Uncharacterized protein</fullName>
    </submittedName>
</protein>